<accession>F0JDW7</accession>
<dbReference type="EMBL" id="CP003220">
    <property type="protein sequence ID" value="EGB13407.1"/>
    <property type="molecule type" value="Genomic_DNA"/>
</dbReference>
<gene>
    <name evidence="2" type="ORF">DND132_0189</name>
</gene>
<dbReference type="AlphaFoldDB" id="F0JDW7"/>
<evidence type="ECO:0000259" key="1">
    <source>
        <dbReference type="PROSITE" id="PS50075"/>
    </source>
</evidence>
<dbReference type="Proteomes" id="UP000007845">
    <property type="component" value="Chromosome"/>
</dbReference>
<keyword evidence="3" id="KW-1185">Reference proteome</keyword>
<evidence type="ECO:0000313" key="2">
    <source>
        <dbReference type="EMBL" id="EGB13407.1"/>
    </source>
</evidence>
<dbReference type="PROSITE" id="PS50075">
    <property type="entry name" value="CARRIER"/>
    <property type="match status" value="1"/>
</dbReference>
<protein>
    <recommendedName>
        <fullName evidence="1">Carrier domain-containing protein</fullName>
    </recommendedName>
</protein>
<dbReference type="SUPFAM" id="SSF47336">
    <property type="entry name" value="ACP-like"/>
    <property type="match status" value="1"/>
</dbReference>
<dbReference type="OrthoDB" id="9804551at2"/>
<dbReference type="Gene3D" id="1.10.1200.10">
    <property type="entry name" value="ACP-like"/>
    <property type="match status" value="1"/>
</dbReference>
<dbReference type="Pfam" id="PF00550">
    <property type="entry name" value="PP-binding"/>
    <property type="match status" value="1"/>
</dbReference>
<dbReference type="InterPro" id="IPR036736">
    <property type="entry name" value="ACP-like_sf"/>
</dbReference>
<dbReference type="KEGG" id="ddn:DND132_0189"/>
<dbReference type="STRING" id="641491.DND132_0189"/>
<organism evidence="2 3">
    <name type="scientific">Pseudodesulfovibrio mercurii</name>
    <dbReference type="NCBI Taxonomy" id="641491"/>
    <lineage>
        <taxon>Bacteria</taxon>
        <taxon>Pseudomonadati</taxon>
        <taxon>Thermodesulfobacteriota</taxon>
        <taxon>Desulfovibrionia</taxon>
        <taxon>Desulfovibrionales</taxon>
        <taxon>Desulfovibrionaceae</taxon>
    </lineage>
</organism>
<evidence type="ECO:0000313" key="3">
    <source>
        <dbReference type="Proteomes" id="UP000007845"/>
    </source>
</evidence>
<sequence>MSSITREAIIDIIRTVDPYDVDYDNLDSQKRLQDQGMDSLDMMNLYFEIENVYEISVTIDEDDDAATNWSSIESIIASIEKIRNA</sequence>
<feature type="domain" description="Carrier" evidence="1">
    <location>
        <begin position="1"/>
        <end position="83"/>
    </location>
</feature>
<dbReference type="InterPro" id="IPR009081">
    <property type="entry name" value="PP-bd_ACP"/>
</dbReference>
<name>F0JDW7_9BACT</name>
<reference evidence="2 3" key="1">
    <citation type="journal article" date="2011" name="J. Bacteriol.">
        <title>Genome sequence of the mercury-methylating strain Desulfovibrio desulfuricans ND132.</title>
        <authorList>
            <person name="Brown S.D."/>
            <person name="Gilmour C.C."/>
            <person name="Kucken A.M."/>
            <person name="Wall J.D."/>
            <person name="Elias D.A."/>
            <person name="Brandt C.C."/>
            <person name="Podar M."/>
            <person name="Chertkov O."/>
            <person name="Held B."/>
            <person name="Bruce D.C."/>
            <person name="Detter J.C."/>
            <person name="Tapia R."/>
            <person name="Han C.S."/>
            <person name="Goodwin L.A."/>
            <person name="Cheng J.F."/>
            <person name="Pitluck S."/>
            <person name="Woyke T."/>
            <person name="Mikhailova N."/>
            <person name="Ivanova N.N."/>
            <person name="Han J."/>
            <person name="Lucas S."/>
            <person name="Lapidus A.L."/>
            <person name="Land M.L."/>
            <person name="Hauser L.J."/>
            <person name="Palumbo A.V."/>
        </authorList>
    </citation>
    <scope>NUCLEOTIDE SEQUENCE [LARGE SCALE GENOMIC DNA]</scope>
    <source>
        <strain evidence="2 3">ND132</strain>
    </source>
</reference>
<dbReference type="HOGENOM" id="CLU_108696_21_2_7"/>
<proteinExistence type="predicted"/>
<dbReference type="RefSeq" id="WP_014320835.1">
    <property type="nucleotide sequence ID" value="NC_016803.1"/>
</dbReference>